<organism evidence="1 2">
    <name type="scientific">Zophobas morio</name>
    <dbReference type="NCBI Taxonomy" id="2755281"/>
    <lineage>
        <taxon>Eukaryota</taxon>
        <taxon>Metazoa</taxon>
        <taxon>Ecdysozoa</taxon>
        <taxon>Arthropoda</taxon>
        <taxon>Hexapoda</taxon>
        <taxon>Insecta</taxon>
        <taxon>Pterygota</taxon>
        <taxon>Neoptera</taxon>
        <taxon>Endopterygota</taxon>
        <taxon>Coleoptera</taxon>
        <taxon>Polyphaga</taxon>
        <taxon>Cucujiformia</taxon>
        <taxon>Tenebrionidae</taxon>
        <taxon>Zophobas</taxon>
    </lineage>
</organism>
<accession>A0AA38I6R2</accession>
<proteinExistence type="predicted"/>
<reference evidence="1" key="1">
    <citation type="journal article" date="2023" name="G3 (Bethesda)">
        <title>Whole genome assemblies of Zophobas morio and Tenebrio molitor.</title>
        <authorList>
            <person name="Kaur S."/>
            <person name="Stinson S.A."/>
            <person name="diCenzo G.C."/>
        </authorList>
    </citation>
    <scope>NUCLEOTIDE SEQUENCE</scope>
    <source>
        <strain evidence="1">QUZm001</strain>
    </source>
</reference>
<gene>
    <name evidence="1" type="ORF">Zmor_020390</name>
</gene>
<protein>
    <submittedName>
        <fullName evidence="1">Uncharacterized protein</fullName>
    </submittedName>
</protein>
<comment type="caution">
    <text evidence="1">The sequence shown here is derived from an EMBL/GenBank/DDBJ whole genome shotgun (WGS) entry which is preliminary data.</text>
</comment>
<evidence type="ECO:0000313" key="1">
    <source>
        <dbReference type="EMBL" id="KAJ3648597.1"/>
    </source>
</evidence>
<sequence>MEKFKTRRKIRKASNWTKCSEHDLGILESTFMYIRTKFQQRVDRLIEQFFSFEKIQTKNRGSHRPFAAKFPRNEWRTKKKLPDLLLVSRIMLPL</sequence>
<keyword evidence="2" id="KW-1185">Reference proteome</keyword>
<dbReference type="AlphaFoldDB" id="A0AA38I6R2"/>
<dbReference type="EMBL" id="JALNTZ010000006">
    <property type="protein sequence ID" value="KAJ3648597.1"/>
    <property type="molecule type" value="Genomic_DNA"/>
</dbReference>
<evidence type="ECO:0000313" key="2">
    <source>
        <dbReference type="Proteomes" id="UP001168821"/>
    </source>
</evidence>
<name>A0AA38I6R2_9CUCU</name>
<dbReference type="Proteomes" id="UP001168821">
    <property type="component" value="Unassembled WGS sequence"/>
</dbReference>